<keyword evidence="1" id="KW-0472">Membrane</keyword>
<keyword evidence="1" id="KW-1133">Transmembrane helix</keyword>
<proteinExistence type="predicted"/>
<dbReference type="RefSeq" id="WP_048532733.1">
    <property type="nucleotide sequence ID" value="NZ_CATLQZ010000008.1"/>
</dbReference>
<name>A0A975W9M4_9RHOB</name>
<evidence type="ECO:0000313" key="2">
    <source>
        <dbReference type="EMBL" id="SEJ38631.1"/>
    </source>
</evidence>
<accession>A0A975W9M4</accession>
<reference evidence="2 3" key="1">
    <citation type="submission" date="2016-10" db="EMBL/GenBank/DDBJ databases">
        <authorList>
            <person name="Varghese N."/>
            <person name="Submissions S."/>
        </authorList>
    </citation>
    <scope>NUCLEOTIDE SEQUENCE [LARGE SCALE GENOMIC DNA]</scope>
    <source>
        <strain evidence="2 3">FF3</strain>
    </source>
</reference>
<organism evidence="2 3">
    <name type="scientific">Marinovum algicola</name>
    <dbReference type="NCBI Taxonomy" id="42444"/>
    <lineage>
        <taxon>Bacteria</taxon>
        <taxon>Pseudomonadati</taxon>
        <taxon>Pseudomonadota</taxon>
        <taxon>Alphaproteobacteria</taxon>
        <taxon>Rhodobacterales</taxon>
        <taxon>Roseobacteraceae</taxon>
        <taxon>Marinovum</taxon>
    </lineage>
</organism>
<dbReference type="AlphaFoldDB" id="A0A975W9M4"/>
<evidence type="ECO:0000256" key="1">
    <source>
        <dbReference type="SAM" id="Phobius"/>
    </source>
</evidence>
<keyword evidence="3" id="KW-1185">Reference proteome</keyword>
<comment type="caution">
    <text evidence="2">The sequence shown here is derived from an EMBL/GenBank/DDBJ whole genome shotgun (WGS) entry which is preliminary data.</text>
</comment>
<dbReference type="Proteomes" id="UP000182932">
    <property type="component" value="Unassembled WGS sequence"/>
</dbReference>
<gene>
    <name evidence="2" type="ORF">SAMN04487940_105183</name>
</gene>
<evidence type="ECO:0000313" key="3">
    <source>
        <dbReference type="Proteomes" id="UP000182932"/>
    </source>
</evidence>
<protein>
    <recommendedName>
        <fullName evidence="4">Alginate biosynthesis protein Alg44</fullName>
    </recommendedName>
</protein>
<feature type="transmembrane region" description="Helical" evidence="1">
    <location>
        <begin position="164"/>
        <end position="183"/>
    </location>
</feature>
<dbReference type="EMBL" id="FNYY01000005">
    <property type="protein sequence ID" value="SEJ38631.1"/>
    <property type="molecule type" value="Genomic_DNA"/>
</dbReference>
<evidence type="ECO:0008006" key="4">
    <source>
        <dbReference type="Google" id="ProtNLM"/>
    </source>
</evidence>
<sequence>MLDKITMEKDEHGAPKAPQVPTEFGFDNEHPVLPVPFTAQIGEARFTGTGVSVTAAYVELLNAVPPALINSRQPVRLRFDFGGFTITLFPEAKVSVNATGDELTLQFIDPTGPHLPQLRYILNTYIAGDVVSLGSMMSYTGPTQLKQPKAGGTEEDNRRRLKSIGVVLTSLLLIYLALSALFVRYTTNYELRPVFIMRAGNEMRATSGGQIIYLNPAAGKGEVLYSLSATTGDVLNFQSPCDCTVTLTDGMFEGATVLPGDSILMLFGQDETVSVQTQMSTEGLSRAMAGEVVHLQMNDGRAIPAQIILTSATSAAAEDGDLFLPVRLRPQPGALTADDIGKSARVRISKALFAKPFENGTDGQ</sequence>
<keyword evidence="1" id="KW-0812">Transmembrane</keyword>
<dbReference type="GeneID" id="80818149"/>